<reference evidence="2 3" key="1">
    <citation type="journal article" date="2016" name="Mol. Biol. Evol.">
        <title>Comparative Genomics of Early-Diverging Mushroom-Forming Fungi Provides Insights into the Origins of Lignocellulose Decay Capabilities.</title>
        <authorList>
            <person name="Nagy L.G."/>
            <person name="Riley R."/>
            <person name="Tritt A."/>
            <person name="Adam C."/>
            <person name="Daum C."/>
            <person name="Floudas D."/>
            <person name="Sun H."/>
            <person name="Yadav J.S."/>
            <person name="Pangilinan J."/>
            <person name="Larsson K.H."/>
            <person name="Matsuura K."/>
            <person name="Barry K."/>
            <person name="Labutti K."/>
            <person name="Kuo R."/>
            <person name="Ohm R.A."/>
            <person name="Bhattacharya S.S."/>
            <person name="Shirouzu T."/>
            <person name="Yoshinaga Y."/>
            <person name="Martin F.M."/>
            <person name="Grigoriev I.V."/>
            <person name="Hibbett D.S."/>
        </authorList>
    </citation>
    <scope>NUCLEOTIDE SEQUENCE [LARGE SCALE GENOMIC DNA]</scope>
    <source>
        <strain evidence="2 3">L-15889</strain>
    </source>
</reference>
<dbReference type="EMBL" id="KV429074">
    <property type="protein sequence ID" value="KZT67610.1"/>
    <property type="molecule type" value="Genomic_DNA"/>
</dbReference>
<feature type="compositionally biased region" description="Basic and acidic residues" evidence="1">
    <location>
        <begin position="43"/>
        <end position="53"/>
    </location>
</feature>
<accession>A0A165P0K5</accession>
<gene>
    <name evidence="2" type="ORF">DAEQUDRAFT_766977</name>
</gene>
<organism evidence="2 3">
    <name type="scientific">Daedalea quercina L-15889</name>
    <dbReference type="NCBI Taxonomy" id="1314783"/>
    <lineage>
        <taxon>Eukaryota</taxon>
        <taxon>Fungi</taxon>
        <taxon>Dikarya</taxon>
        <taxon>Basidiomycota</taxon>
        <taxon>Agaricomycotina</taxon>
        <taxon>Agaricomycetes</taxon>
        <taxon>Polyporales</taxon>
        <taxon>Fomitopsis</taxon>
    </lineage>
</organism>
<sequence>MQRPSSYYAFARCDSQVWTDWLQSERLTNSSWSSAASVTLEDESSRDGPKGGLDDAMPLCYGSFPPSPPDSPLSAPSSSQLSVVSAADSGYDELPEIPFVSSSPSRFDSGWNPMEGCSSRGGDDIHCERTFWASVIRPTGSRSSDKSIPIPGQMSERSVAPSRPRAPSISSTTSSRTRPAPAKSILSSSSSTRTRTTTRSPPSVKFLDTPMIHYEEEAEPELAHGHARSVSEENEKRSFLKWIRGASKKTQPVQDRPTISGPFPLWETLPRRTPSGGTPSMRSMKSGAPSLRSMKSNNSLRSIRSCSSRLQIYWGRVTGKDP</sequence>
<feature type="region of interest" description="Disordered" evidence="1">
    <location>
        <begin position="29"/>
        <end position="87"/>
    </location>
</feature>
<feature type="region of interest" description="Disordered" evidence="1">
    <location>
        <begin position="95"/>
        <end position="114"/>
    </location>
</feature>
<keyword evidence="3" id="KW-1185">Reference proteome</keyword>
<dbReference type="OrthoDB" id="2752724at2759"/>
<feature type="compositionally biased region" description="Basic and acidic residues" evidence="1">
    <location>
        <begin position="221"/>
        <end position="238"/>
    </location>
</feature>
<proteinExistence type="predicted"/>
<evidence type="ECO:0000256" key="1">
    <source>
        <dbReference type="SAM" id="MobiDB-lite"/>
    </source>
</evidence>
<dbReference type="Proteomes" id="UP000076727">
    <property type="component" value="Unassembled WGS sequence"/>
</dbReference>
<feature type="compositionally biased region" description="Low complexity" evidence="1">
    <location>
        <begin position="157"/>
        <end position="203"/>
    </location>
</feature>
<name>A0A165P0K5_9APHY</name>
<protein>
    <submittedName>
        <fullName evidence="2">Uncharacterized protein</fullName>
    </submittedName>
</protein>
<feature type="region of interest" description="Disordered" evidence="1">
    <location>
        <begin position="136"/>
        <end position="303"/>
    </location>
</feature>
<dbReference type="AlphaFoldDB" id="A0A165P0K5"/>
<feature type="compositionally biased region" description="Low complexity" evidence="1">
    <location>
        <begin position="72"/>
        <end position="87"/>
    </location>
</feature>
<evidence type="ECO:0000313" key="2">
    <source>
        <dbReference type="EMBL" id="KZT67610.1"/>
    </source>
</evidence>
<evidence type="ECO:0000313" key="3">
    <source>
        <dbReference type="Proteomes" id="UP000076727"/>
    </source>
</evidence>